<evidence type="ECO:0000313" key="3">
    <source>
        <dbReference type="Proteomes" id="UP000318478"/>
    </source>
</evidence>
<name>A0A5C5YH94_9BACT</name>
<dbReference type="Proteomes" id="UP000318478">
    <property type="component" value="Unassembled WGS sequence"/>
</dbReference>
<reference evidence="2 3" key="1">
    <citation type="submission" date="2019-02" db="EMBL/GenBank/DDBJ databases">
        <title>Deep-cultivation of Planctomycetes and their phenomic and genomic characterization uncovers novel biology.</title>
        <authorList>
            <person name="Wiegand S."/>
            <person name="Jogler M."/>
            <person name="Boedeker C."/>
            <person name="Pinto D."/>
            <person name="Vollmers J."/>
            <person name="Rivas-Marin E."/>
            <person name="Kohn T."/>
            <person name="Peeters S.H."/>
            <person name="Heuer A."/>
            <person name="Rast P."/>
            <person name="Oberbeckmann S."/>
            <person name="Bunk B."/>
            <person name="Jeske O."/>
            <person name="Meyerdierks A."/>
            <person name="Storesund J.E."/>
            <person name="Kallscheuer N."/>
            <person name="Luecker S."/>
            <person name="Lage O.M."/>
            <person name="Pohl T."/>
            <person name="Merkel B.J."/>
            <person name="Hornburger P."/>
            <person name="Mueller R.-W."/>
            <person name="Bruemmer F."/>
            <person name="Labrenz M."/>
            <person name="Spormann A.M."/>
            <person name="Op Den Camp H."/>
            <person name="Overmann J."/>
            <person name="Amann R."/>
            <person name="Jetten M.S.M."/>
            <person name="Mascher T."/>
            <person name="Medema M.H."/>
            <person name="Devos D.P."/>
            <person name="Kaster A.-K."/>
            <person name="Ovreas L."/>
            <person name="Rohde M."/>
            <person name="Galperin M.Y."/>
            <person name="Jogler C."/>
        </authorList>
    </citation>
    <scope>NUCLEOTIDE SEQUENCE [LARGE SCALE GENOMIC DNA]</scope>
    <source>
        <strain evidence="2 3">Pla123a</strain>
    </source>
</reference>
<evidence type="ECO:0000313" key="2">
    <source>
        <dbReference type="EMBL" id="TWT72682.1"/>
    </source>
</evidence>
<dbReference type="EMBL" id="SJPO01000011">
    <property type="protein sequence ID" value="TWT72682.1"/>
    <property type="molecule type" value="Genomic_DNA"/>
</dbReference>
<protein>
    <submittedName>
        <fullName evidence="2">Uncharacterized protein</fullName>
    </submittedName>
</protein>
<keyword evidence="1" id="KW-0472">Membrane</keyword>
<dbReference type="RefSeq" id="WP_197528130.1">
    <property type="nucleotide sequence ID" value="NZ_SJPO01000011.1"/>
</dbReference>
<organism evidence="2 3">
    <name type="scientific">Posidoniimonas polymericola</name>
    <dbReference type="NCBI Taxonomy" id="2528002"/>
    <lineage>
        <taxon>Bacteria</taxon>
        <taxon>Pseudomonadati</taxon>
        <taxon>Planctomycetota</taxon>
        <taxon>Planctomycetia</taxon>
        <taxon>Pirellulales</taxon>
        <taxon>Lacipirellulaceae</taxon>
        <taxon>Posidoniimonas</taxon>
    </lineage>
</organism>
<proteinExistence type="predicted"/>
<sequence>MQYIIERLNDVPSDTWRWFSTLSRDEWMIVLAAVTFLGFLCMRGFGSRSSY</sequence>
<feature type="transmembrane region" description="Helical" evidence="1">
    <location>
        <begin position="27"/>
        <end position="46"/>
    </location>
</feature>
<dbReference type="AlphaFoldDB" id="A0A5C5YH94"/>
<keyword evidence="1" id="KW-0812">Transmembrane</keyword>
<keyword evidence="1" id="KW-1133">Transmembrane helix</keyword>
<keyword evidence="3" id="KW-1185">Reference proteome</keyword>
<comment type="caution">
    <text evidence="2">The sequence shown here is derived from an EMBL/GenBank/DDBJ whole genome shotgun (WGS) entry which is preliminary data.</text>
</comment>
<evidence type="ECO:0000256" key="1">
    <source>
        <dbReference type="SAM" id="Phobius"/>
    </source>
</evidence>
<accession>A0A5C5YH94</accession>
<gene>
    <name evidence="2" type="ORF">Pla123a_39800</name>
</gene>